<dbReference type="Proteomes" id="UP000696280">
    <property type="component" value="Unassembled WGS sequence"/>
</dbReference>
<dbReference type="PANTHER" id="PTHR11566">
    <property type="entry name" value="DYNAMIN"/>
    <property type="match status" value="1"/>
</dbReference>
<dbReference type="InterPro" id="IPR000375">
    <property type="entry name" value="Dynamin_stalk"/>
</dbReference>
<dbReference type="GO" id="GO:0008017">
    <property type="term" value="F:microtubule binding"/>
    <property type="evidence" value="ECO:0007669"/>
    <property type="project" value="TreeGrafter"/>
</dbReference>
<dbReference type="CDD" id="cd08771">
    <property type="entry name" value="DLP_1"/>
    <property type="match status" value="1"/>
</dbReference>
<sequence>MGTHQNDPSGESLLTTGLADPAMLSKIDRLFACNVGDYIDLPQIVMVGDQSSGKSSVLEGLTGLPFPRNSDLCTRFATQIIFKRSPLKQICATIIPAKDSSAEHAEQIRKWSRNIGILNSEAFEDVFREVHSFMGLTGKSGKTFSDDVLCLEISGPLEEHVSVIDIPGIFKRTTTGITTKDDMQMVRNMVLGYMENPRSVILAVCPANVDIATQEILQMAEEVDPEGIRTLGLLTKPDLVDRGAEGHVMDLIEGRKHYLALGWHLIRNPGQLEMSEMSSDRYTLEQAFFKHKLPFNKLDKERVGIPALKIRLQEILTAHAHREFPRVKRELNEKLQLCMKQLSDLGSSRKTSTEQRQFLVDIASRFQELTSLAINCRYSMDAIFDQNPALKLATFIVTRSSRFSKAMETHGHMYEFQDAVTCVKELTEPNTPKPDTLTEETKNEQTKGSSLGYQTREENPRPDILGILHENRRVTKPNKAGIIQWLATLHEESRGFELGTFDPFLLSVTMKRQSQKWDAIALGYVEDAVSRVHNLVTELVQYLCPDKRIRTGLQTALMEHLLARYKIAIAQVEFILQVERLDKPSTQNHYFNENLEKRRHDRIYEAAKKKSRYHVPGNPNTPAVSVEDLKITNSMSNTEHTVLDLHDILASYYKVARKRFVDIVCMQAVEYHLVSGPTTPLKLFSPAFVGTLSDEQLEEIAGEDTQQKRKRKQLQKEIEDLEMGRKILA</sequence>
<dbReference type="PROSITE" id="PS51388">
    <property type="entry name" value="GED"/>
    <property type="match status" value="1"/>
</dbReference>
<accession>A0A9N9KPL5</accession>
<feature type="coiled-coil region" evidence="3">
    <location>
        <begin position="697"/>
        <end position="724"/>
    </location>
</feature>
<dbReference type="Gene3D" id="1.20.120.1240">
    <property type="entry name" value="Dynamin, middle domain"/>
    <property type="match status" value="1"/>
</dbReference>
<dbReference type="GO" id="GO:0005739">
    <property type="term" value="C:mitochondrion"/>
    <property type="evidence" value="ECO:0007669"/>
    <property type="project" value="TreeGrafter"/>
</dbReference>
<keyword evidence="8" id="KW-1185">Reference proteome</keyword>
<dbReference type="InterPro" id="IPR045063">
    <property type="entry name" value="Dynamin_N"/>
</dbReference>
<dbReference type="PRINTS" id="PR00195">
    <property type="entry name" value="DYNAMIN"/>
</dbReference>
<organism evidence="7 8">
    <name type="scientific">Hymenoscyphus fraxineus</name>
    <dbReference type="NCBI Taxonomy" id="746836"/>
    <lineage>
        <taxon>Eukaryota</taxon>
        <taxon>Fungi</taxon>
        <taxon>Dikarya</taxon>
        <taxon>Ascomycota</taxon>
        <taxon>Pezizomycotina</taxon>
        <taxon>Leotiomycetes</taxon>
        <taxon>Helotiales</taxon>
        <taxon>Helotiaceae</taxon>
        <taxon>Hymenoscyphus</taxon>
    </lineage>
</organism>
<evidence type="ECO:0000313" key="8">
    <source>
        <dbReference type="Proteomes" id="UP000696280"/>
    </source>
</evidence>
<evidence type="ECO:0000256" key="3">
    <source>
        <dbReference type="SAM" id="Coils"/>
    </source>
</evidence>
<dbReference type="GO" id="GO:0016020">
    <property type="term" value="C:membrane"/>
    <property type="evidence" value="ECO:0007669"/>
    <property type="project" value="TreeGrafter"/>
</dbReference>
<dbReference type="GO" id="GO:0048312">
    <property type="term" value="P:intracellular distribution of mitochondria"/>
    <property type="evidence" value="ECO:0007669"/>
    <property type="project" value="TreeGrafter"/>
</dbReference>
<dbReference type="InterPro" id="IPR001401">
    <property type="entry name" value="Dynamin_GTPase"/>
</dbReference>
<keyword evidence="2" id="KW-0342">GTP-binding</keyword>
<evidence type="ECO:0000256" key="4">
    <source>
        <dbReference type="SAM" id="MobiDB-lite"/>
    </source>
</evidence>
<dbReference type="GO" id="GO:0003924">
    <property type="term" value="F:GTPase activity"/>
    <property type="evidence" value="ECO:0007669"/>
    <property type="project" value="InterPro"/>
</dbReference>
<dbReference type="EMBL" id="CAJVRL010000025">
    <property type="protein sequence ID" value="CAG8949800.1"/>
    <property type="molecule type" value="Genomic_DNA"/>
</dbReference>
<dbReference type="SUPFAM" id="SSF52540">
    <property type="entry name" value="P-loop containing nucleoside triphosphate hydrolases"/>
    <property type="match status" value="1"/>
</dbReference>
<dbReference type="InterPro" id="IPR030381">
    <property type="entry name" value="G_DYNAMIN_dom"/>
</dbReference>
<evidence type="ECO:0000259" key="6">
    <source>
        <dbReference type="PROSITE" id="PS51718"/>
    </source>
</evidence>
<proteinExistence type="predicted"/>
<keyword evidence="1" id="KW-0547">Nucleotide-binding</keyword>
<protein>
    <submittedName>
        <fullName evidence="7">Uncharacterized protein</fullName>
    </submittedName>
</protein>
<dbReference type="SMART" id="SM00053">
    <property type="entry name" value="DYNc"/>
    <property type="match status" value="1"/>
</dbReference>
<feature type="region of interest" description="Disordered" evidence="4">
    <location>
        <begin position="427"/>
        <end position="456"/>
    </location>
</feature>
<dbReference type="GO" id="GO:0016559">
    <property type="term" value="P:peroxisome fission"/>
    <property type="evidence" value="ECO:0007669"/>
    <property type="project" value="TreeGrafter"/>
</dbReference>
<dbReference type="PROSITE" id="PS51718">
    <property type="entry name" value="G_DYNAMIN_2"/>
    <property type="match status" value="1"/>
</dbReference>
<name>A0A9N9KPL5_9HELO</name>
<evidence type="ECO:0000259" key="5">
    <source>
        <dbReference type="PROSITE" id="PS51388"/>
    </source>
</evidence>
<reference evidence="7" key="1">
    <citation type="submission" date="2021-07" db="EMBL/GenBank/DDBJ databases">
        <authorList>
            <person name="Durling M."/>
        </authorList>
    </citation>
    <scope>NUCLEOTIDE SEQUENCE</scope>
</reference>
<dbReference type="PANTHER" id="PTHR11566:SF215">
    <property type="entry name" value="DYNAMIN GTPASE"/>
    <property type="match status" value="1"/>
</dbReference>
<dbReference type="OrthoDB" id="415706at2759"/>
<dbReference type="FunFam" id="3.40.50.300:FF:001425">
    <property type="entry name" value="Dynamin GTPase, putative"/>
    <property type="match status" value="1"/>
</dbReference>
<evidence type="ECO:0000256" key="2">
    <source>
        <dbReference type="ARBA" id="ARBA00023134"/>
    </source>
</evidence>
<feature type="domain" description="Dynamin-type G" evidence="6">
    <location>
        <begin position="38"/>
        <end position="325"/>
    </location>
</feature>
<dbReference type="InterPro" id="IPR020850">
    <property type="entry name" value="GED_dom"/>
</dbReference>
<gene>
    <name evidence="7" type="ORF">HYFRA_00004123</name>
</gene>
<dbReference type="InterPro" id="IPR027417">
    <property type="entry name" value="P-loop_NTPase"/>
</dbReference>
<evidence type="ECO:0000313" key="7">
    <source>
        <dbReference type="EMBL" id="CAG8949800.1"/>
    </source>
</evidence>
<dbReference type="GO" id="GO:0006897">
    <property type="term" value="P:endocytosis"/>
    <property type="evidence" value="ECO:0007669"/>
    <property type="project" value="TreeGrafter"/>
</dbReference>
<dbReference type="Pfam" id="PF00350">
    <property type="entry name" value="Dynamin_N"/>
    <property type="match status" value="1"/>
</dbReference>
<keyword evidence="3" id="KW-0175">Coiled coil</keyword>
<dbReference type="GO" id="GO:0005525">
    <property type="term" value="F:GTP binding"/>
    <property type="evidence" value="ECO:0007669"/>
    <property type="project" value="InterPro"/>
</dbReference>
<dbReference type="InterPro" id="IPR022812">
    <property type="entry name" value="Dynamin"/>
</dbReference>
<feature type="domain" description="GED" evidence="5">
    <location>
        <begin position="642"/>
        <end position="729"/>
    </location>
</feature>
<dbReference type="Pfam" id="PF01031">
    <property type="entry name" value="Dynamin_M"/>
    <property type="match status" value="1"/>
</dbReference>
<dbReference type="Gene3D" id="3.40.50.300">
    <property type="entry name" value="P-loop containing nucleotide triphosphate hydrolases"/>
    <property type="match status" value="1"/>
</dbReference>
<dbReference type="GO" id="GO:0005874">
    <property type="term" value="C:microtubule"/>
    <property type="evidence" value="ECO:0007669"/>
    <property type="project" value="TreeGrafter"/>
</dbReference>
<comment type="caution">
    <text evidence="7">The sequence shown here is derived from an EMBL/GenBank/DDBJ whole genome shotgun (WGS) entry which is preliminary data.</text>
</comment>
<evidence type="ECO:0000256" key="1">
    <source>
        <dbReference type="ARBA" id="ARBA00022741"/>
    </source>
</evidence>
<dbReference type="GO" id="GO:0000266">
    <property type="term" value="P:mitochondrial fission"/>
    <property type="evidence" value="ECO:0007669"/>
    <property type="project" value="TreeGrafter"/>
</dbReference>
<dbReference type="AlphaFoldDB" id="A0A9N9KPL5"/>